<comment type="caution">
    <text evidence="2">The sequence shown here is derived from an EMBL/GenBank/DDBJ whole genome shotgun (WGS) entry which is preliminary data.</text>
</comment>
<evidence type="ECO:0000313" key="2">
    <source>
        <dbReference type="EMBL" id="GFZ33516.1"/>
    </source>
</evidence>
<dbReference type="InterPro" id="IPR059123">
    <property type="entry name" value="StrF_dom"/>
</dbReference>
<proteinExistence type="predicted"/>
<evidence type="ECO:0000313" key="3">
    <source>
        <dbReference type="Proteomes" id="UP000663802"/>
    </source>
</evidence>
<dbReference type="Pfam" id="PF13712">
    <property type="entry name" value="Glyco_tranf_2_5"/>
    <property type="match status" value="1"/>
</dbReference>
<sequence>MNDKKVAFITSVNDEELYEESKFYVEHLIIPEDSEIEVEFIKIKDFNSITSAYNEGIRRSDAKYKIFMHQDVFIVNKNFIQDILHIFNLDKNIGMIGMVGCKTIPVNGVWWEASDCLGKVADSHIGSMEIINFHEVKDIYEEVEAIDGLIMITQYDIPWREDIFQGWHFYDVSHSLEFKRNGYKVVVPNQQSIWCIHDCGRIELDFSYEDGRKKLLDEYAEDINTLKVT</sequence>
<dbReference type="RefSeq" id="WP_206871799.1">
    <property type="nucleotide sequence ID" value="NZ_BMBA01000005.1"/>
</dbReference>
<gene>
    <name evidence="2" type="ORF">CSC2_40420</name>
</gene>
<name>A0ABQ1EFR6_9CLOT</name>
<dbReference type="Proteomes" id="UP000663802">
    <property type="component" value="Unassembled WGS sequence"/>
</dbReference>
<dbReference type="InterPro" id="IPR029044">
    <property type="entry name" value="Nucleotide-diphossugar_trans"/>
</dbReference>
<accession>A0ABQ1EFR6</accession>
<dbReference type="Gene3D" id="3.90.550.10">
    <property type="entry name" value="Spore Coat Polysaccharide Biosynthesis Protein SpsA, Chain A"/>
    <property type="match status" value="1"/>
</dbReference>
<feature type="domain" description="Streptomycin biosynthesis protein StrF" evidence="1">
    <location>
        <begin position="7"/>
        <end position="219"/>
    </location>
</feature>
<dbReference type="SUPFAM" id="SSF53448">
    <property type="entry name" value="Nucleotide-diphospho-sugar transferases"/>
    <property type="match status" value="1"/>
</dbReference>
<organism evidence="2 3">
    <name type="scientific">Clostridium zeae</name>
    <dbReference type="NCBI Taxonomy" id="2759022"/>
    <lineage>
        <taxon>Bacteria</taxon>
        <taxon>Bacillati</taxon>
        <taxon>Bacillota</taxon>
        <taxon>Clostridia</taxon>
        <taxon>Eubacteriales</taxon>
        <taxon>Clostridiaceae</taxon>
        <taxon>Clostridium</taxon>
    </lineage>
</organism>
<dbReference type="EMBL" id="BMBA01000005">
    <property type="protein sequence ID" value="GFZ33516.1"/>
    <property type="molecule type" value="Genomic_DNA"/>
</dbReference>
<evidence type="ECO:0000259" key="1">
    <source>
        <dbReference type="Pfam" id="PF13712"/>
    </source>
</evidence>
<protein>
    <submittedName>
        <fullName evidence="2">Streptomycin biosynthesis protein StrF</fullName>
    </submittedName>
</protein>
<keyword evidence="3" id="KW-1185">Reference proteome</keyword>
<reference evidence="2 3" key="1">
    <citation type="journal article" date="2021" name="Int. J. Syst. Evol. Microbiol.">
        <title>Clostridium zeae sp. nov., isolated from corn silage.</title>
        <authorList>
            <person name="Kobayashi H."/>
            <person name="Tanizawa Y."/>
            <person name="Yagura M."/>
            <person name="Sakamoto M."/>
            <person name="Ohkuma M."/>
            <person name="Tohno M."/>
        </authorList>
    </citation>
    <scope>NUCLEOTIDE SEQUENCE [LARGE SCALE GENOMIC DNA]</scope>
    <source>
        <strain evidence="2 3">CSC2</strain>
    </source>
</reference>